<dbReference type="Pfam" id="PF25967">
    <property type="entry name" value="RND-MFP_C"/>
    <property type="match status" value="1"/>
</dbReference>
<dbReference type="PANTHER" id="PTHR30158:SF10">
    <property type="entry name" value="CATION EFFLUX PUMP"/>
    <property type="match status" value="1"/>
</dbReference>
<dbReference type="Pfam" id="PF25954">
    <property type="entry name" value="Beta-barrel_RND_2"/>
    <property type="match status" value="1"/>
</dbReference>
<sequence>MTFQAKTFNEAGDGTSRETLIVRARRWPPATRAAAALVAVLAVAAIAYLFVTGGKQPAQAMPAAEVAVATPLQRTIVEYDEYTGRFEPSRSVEIRPRVSGQLQAVHFRDGDYVRPGQLLFTIDQRPFQAELSEAQARLNAARTAASLANIQLRRAEQLLAKGFVSRDDYDSLQATARSAGSGIAAAEAVVRQRALDLEFTRVRAPIGGKVSDRRIDAGSLVTGGNSGTATVLTTINAIDPVYFTFDVSESLQLKRQRDRAAGATGPQEVEIRLQDEPGYSWRGRVDFTDNGLDPNSGTIRARAVIPNRDAFLTPGMFGSMRSSSGRPVAALLVPDSAVLTDQAGKMVMTLDAKGQPLPVPVTVGPVVDGLRVIKSGLAPNARVIIRGHQRMMPGLPIQAKLTRIVPEPVKTPSVAATAQPASSASFASSSSSR</sequence>
<evidence type="ECO:0000259" key="5">
    <source>
        <dbReference type="Pfam" id="PF25876"/>
    </source>
</evidence>
<dbReference type="InterPro" id="IPR058627">
    <property type="entry name" value="MdtA-like_C"/>
</dbReference>
<dbReference type="Pfam" id="PF25917">
    <property type="entry name" value="BSH_RND"/>
    <property type="match status" value="1"/>
</dbReference>
<feature type="domain" description="Multidrug resistance protein MdtA-like barrel-sandwich hybrid" evidence="6">
    <location>
        <begin position="90"/>
        <end position="230"/>
    </location>
</feature>
<evidence type="ECO:0000259" key="7">
    <source>
        <dbReference type="Pfam" id="PF25954"/>
    </source>
</evidence>
<dbReference type="NCBIfam" id="TIGR01730">
    <property type="entry name" value="RND_mfp"/>
    <property type="match status" value="1"/>
</dbReference>
<feature type="transmembrane region" description="Helical" evidence="4">
    <location>
        <begin position="33"/>
        <end position="51"/>
    </location>
</feature>
<feature type="compositionally biased region" description="Low complexity" evidence="3">
    <location>
        <begin position="413"/>
        <end position="433"/>
    </location>
</feature>
<dbReference type="AlphaFoldDB" id="A0A6J4SU48"/>
<dbReference type="InterPro" id="IPR058792">
    <property type="entry name" value="Beta-barrel_RND_2"/>
</dbReference>
<reference evidence="9" key="1">
    <citation type="submission" date="2020-02" db="EMBL/GenBank/DDBJ databases">
        <authorList>
            <person name="Meier V. D."/>
        </authorList>
    </citation>
    <scope>NUCLEOTIDE SEQUENCE</scope>
    <source>
        <strain evidence="9">AVDCRST_MAG44</strain>
    </source>
</reference>
<evidence type="ECO:0000256" key="4">
    <source>
        <dbReference type="SAM" id="Phobius"/>
    </source>
</evidence>
<dbReference type="Pfam" id="PF25876">
    <property type="entry name" value="HH_MFP_RND"/>
    <property type="match status" value="1"/>
</dbReference>
<comment type="similarity">
    <text evidence="2">Belongs to the membrane fusion protein (MFP) (TC 8.A.1) family.</text>
</comment>
<keyword evidence="4" id="KW-0812">Transmembrane</keyword>
<evidence type="ECO:0000259" key="6">
    <source>
        <dbReference type="Pfam" id="PF25917"/>
    </source>
</evidence>
<feature type="domain" description="Multidrug resistance protein MdtA-like alpha-helical hairpin" evidence="5">
    <location>
        <begin position="131"/>
        <end position="200"/>
    </location>
</feature>
<evidence type="ECO:0000313" key="9">
    <source>
        <dbReference type="EMBL" id="CAA9505351.1"/>
    </source>
</evidence>
<comment type="subcellular location">
    <subcellularLocation>
        <location evidence="1">Cell envelope</location>
    </subcellularLocation>
</comment>
<feature type="region of interest" description="Disordered" evidence="3">
    <location>
        <begin position="411"/>
        <end position="433"/>
    </location>
</feature>
<dbReference type="Gene3D" id="2.40.50.100">
    <property type="match status" value="1"/>
</dbReference>
<dbReference type="EMBL" id="CADCVY010000070">
    <property type="protein sequence ID" value="CAA9505351.1"/>
    <property type="molecule type" value="Genomic_DNA"/>
</dbReference>
<keyword evidence="4" id="KW-0472">Membrane</keyword>
<dbReference type="GO" id="GO:0030313">
    <property type="term" value="C:cell envelope"/>
    <property type="evidence" value="ECO:0007669"/>
    <property type="project" value="UniProtKB-SubCell"/>
</dbReference>
<evidence type="ECO:0000256" key="1">
    <source>
        <dbReference type="ARBA" id="ARBA00004196"/>
    </source>
</evidence>
<gene>
    <name evidence="9" type="ORF">AVDCRST_MAG44-980</name>
</gene>
<dbReference type="PANTHER" id="PTHR30158">
    <property type="entry name" value="ACRA/E-RELATED COMPONENT OF DRUG EFFLUX TRANSPORTER"/>
    <property type="match status" value="1"/>
</dbReference>
<dbReference type="Gene3D" id="1.10.287.470">
    <property type="entry name" value="Helix hairpin bin"/>
    <property type="match status" value="1"/>
</dbReference>
<dbReference type="Gene3D" id="2.40.30.170">
    <property type="match status" value="1"/>
</dbReference>
<protein>
    <submittedName>
        <fullName evidence="9">RND efflux system, membrane fusion protein</fullName>
    </submittedName>
</protein>
<evidence type="ECO:0000256" key="2">
    <source>
        <dbReference type="ARBA" id="ARBA00009477"/>
    </source>
</evidence>
<dbReference type="InterPro" id="IPR058624">
    <property type="entry name" value="MdtA-like_HH"/>
</dbReference>
<dbReference type="GO" id="GO:0005886">
    <property type="term" value="C:plasma membrane"/>
    <property type="evidence" value="ECO:0007669"/>
    <property type="project" value="TreeGrafter"/>
</dbReference>
<organism evidence="9">
    <name type="scientific">uncultured Sphingomonas sp</name>
    <dbReference type="NCBI Taxonomy" id="158754"/>
    <lineage>
        <taxon>Bacteria</taxon>
        <taxon>Pseudomonadati</taxon>
        <taxon>Pseudomonadota</taxon>
        <taxon>Alphaproteobacteria</taxon>
        <taxon>Sphingomonadales</taxon>
        <taxon>Sphingomonadaceae</taxon>
        <taxon>Sphingomonas</taxon>
        <taxon>environmental samples</taxon>
    </lineage>
</organism>
<dbReference type="Gene3D" id="2.40.420.20">
    <property type="match status" value="1"/>
</dbReference>
<accession>A0A6J4SU48</accession>
<dbReference type="InterPro" id="IPR006143">
    <property type="entry name" value="RND_pump_MFP"/>
</dbReference>
<proteinExistence type="inferred from homology"/>
<evidence type="ECO:0000259" key="8">
    <source>
        <dbReference type="Pfam" id="PF25967"/>
    </source>
</evidence>
<name>A0A6J4SU48_9SPHN</name>
<keyword evidence="4" id="KW-1133">Transmembrane helix</keyword>
<dbReference type="SUPFAM" id="SSF111369">
    <property type="entry name" value="HlyD-like secretion proteins"/>
    <property type="match status" value="1"/>
</dbReference>
<dbReference type="GO" id="GO:0046677">
    <property type="term" value="P:response to antibiotic"/>
    <property type="evidence" value="ECO:0007669"/>
    <property type="project" value="TreeGrafter"/>
</dbReference>
<dbReference type="InterPro" id="IPR058625">
    <property type="entry name" value="MdtA-like_BSH"/>
</dbReference>
<feature type="domain" description="CusB-like beta-barrel" evidence="7">
    <location>
        <begin position="262"/>
        <end position="324"/>
    </location>
</feature>
<dbReference type="GO" id="GO:0022857">
    <property type="term" value="F:transmembrane transporter activity"/>
    <property type="evidence" value="ECO:0007669"/>
    <property type="project" value="InterPro"/>
</dbReference>
<evidence type="ECO:0000256" key="3">
    <source>
        <dbReference type="SAM" id="MobiDB-lite"/>
    </source>
</evidence>
<feature type="domain" description="Multidrug resistance protein MdtA-like C-terminal permuted SH3" evidence="8">
    <location>
        <begin position="330"/>
        <end position="390"/>
    </location>
</feature>